<dbReference type="GO" id="GO:0016705">
    <property type="term" value="F:oxidoreductase activity, acting on paired donors, with incorporation or reduction of molecular oxygen"/>
    <property type="evidence" value="ECO:0007669"/>
    <property type="project" value="InterPro"/>
</dbReference>
<dbReference type="EMBL" id="JAPUFD010000003">
    <property type="protein sequence ID" value="MDI1486616.1"/>
    <property type="molecule type" value="Genomic_DNA"/>
</dbReference>
<dbReference type="Proteomes" id="UP001161017">
    <property type="component" value="Unassembled WGS sequence"/>
</dbReference>
<keyword evidence="5" id="KW-0503">Monooxygenase</keyword>
<feature type="binding site" description="axial binding residue" evidence="4">
    <location>
        <position position="393"/>
    </location>
    <ligand>
        <name>heme</name>
        <dbReference type="ChEBI" id="CHEBI:30413"/>
    </ligand>
    <ligandPart>
        <name>Fe</name>
        <dbReference type="ChEBI" id="CHEBI:18248"/>
    </ligandPart>
</feature>
<evidence type="ECO:0000256" key="4">
    <source>
        <dbReference type="PIRSR" id="PIRSR602401-1"/>
    </source>
</evidence>
<evidence type="ECO:0000256" key="2">
    <source>
        <dbReference type="ARBA" id="ARBA00022723"/>
    </source>
</evidence>
<keyword evidence="3 4" id="KW-0408">Iron</keyword>
<proteinExistence type="inferred from homology"/>
<evidence type="ECO:0008006" key="8">
    <source>
        <dbReference type="Google" id="ProtNLM"/>
    </source>
</evidence>
<dbReference type="InterPro" id="IPR002401">
    <property type="entry name" value="Cyt_P450_E_grp-I"/>
</dbReference>
<gene>
    <name evidence="6" type="ORF">OHK93_005848</name>
</gene>
<dbReference type="PRINTS" id="PR00385">
    <property type="entry name" value="P450"/>
</dbReference>
<comment type="cofactor">
    <cofactor evidence="1 4">
        <name>heme</name>
        <dbReference type="ChEBI" id="CHEBI:30413"/>
    </cofactor>
</comment>
<keyword evidence="7" id="KW-1185">Reference proteome</keyword>
<comment type="similarity">
    <text evidence="5">Belongs to the cytochrome P450 family.</text>
</comment>
<dbReference type="GO" id="GO:0020037">
    <property type="term" value="F:heme binding"/>
    <property type="evidence" value="ECO:0007669"/>
    <property type="project" value="InterPro"/>
</dbReference>
<keyword evidence="2 4" id="KW-0479">Metal-binding</keyword>
<comment type="caution">
    <text evidence="6">The sequence shown here is derived from an EMBL/GenBank/DDBJ whole genome shotgun (WGS) entry which is preliminary data.</text>
</comment>
<dbReference type="InterPro" id="IPR001128">
    <property type="entry name" value="Cyt_P450"/>
</dbReference>
<dbReference type="InterPro" id="IPR017972">
    <property type="entry name" value="Cyt_P450_CS"/>
</dbReference>
<dbReference type="PANTHER" id="PTHR24305">
    <property type="entry name" value="CYTOCHROME P450"/>
    <property type="match status" value="1"/>
</dbReference>
<reference evidence="6" key="1">
    <citation type="journal article" date="2023" name="Genome Biol. Evol.">
        <title>First Whole Genome Sequence and Flow Cytometry Genome Size Data for the Lichen-Forming Fungus Ramalina farinacea (Ascomycota).</title>
        <authorList>
            <person name="Llewellyn T."/>
            <person name="Mian S."/>
            <person name="Hill R."/>
            <person name="Leitch I.J."/>
            <person name="Gaya E."/>
        </authorList>
    </citation>
    <scope>NUCLEOTIDE SEQUENCE</scope>
    <source>
        <strain evidence="6">LIQ254RAFAR</strain>
    </source>
</reference>
<dbReference type="AlphaFoldDB" id="A0AA43TPJ2"/>
<dbReference type="GO" id="GO:0005506">
    <property type="term" value="F:iron ion binding"/>
    <property type="evidence" value="ECO:0007669"/>
    <property type="project" value="InterPro"/>
</dbReference>
<dbReference type="GO" id="GO:0004497">
    <property type="term" value="F:monooxygenase activity"/>
    <property type="evidence" value="ECO:0007669"/>
    <property type="project" value="UniProtKB-KW"/>
</dbReference>
<evidence type="ECO:0000313" key="7">
    <source>
        <dbReference type="Proteomes" id="UP001161017"/>
    </source>
</evidence>
<dbReference type="SUPFAM" id="SSF48264">
    <property type="entry name" value="Cytochrome P450"/>
    <property type="match status" value="1"/>
</dbReference>
<organism evidence="6 7">
    <name type="scientific">Ramalina farinacea</name>
    <dbReference type="NCBI Taxonomy" id="258253"/>
    <lineage>
        <taxon>Eukaryota</taxon>
        <taxon>Fungi</taxon>
        <taxon>Dikarya</taxon>
        <taxon>Ascomycota</taxon>
        <taxon>Pezizomycotina</taxon>
        <taxon>Lecanoromycetes</taxon>
        <taxon>OSLEUM clade</taxon>
        <taxon>Lecanoromycetidae</taxon>
        <taxon>Lecanorales</taxon>
        <taxon>Lecanorineae</taxon>
        <taxon>Ramalinaceae</taxon>
        <taxon>Ramalina</taxon>
    </lineage>
</organism>
<evidence type="ECO:0000256" key="1">
    <source>
        <dbReference type="ARBA" id="ARBA00001971"/>
    </source>
</evidence>
<dbReference type="PROSITE" id="PS00086">
    <property type="entry name" value="CYTOCHROME_P450"/>
    <property type="match status" value="1"/>
</dbReference>
<evidence type="ECO:0000256" key="5">
    <source>
        <dbReference type="RuleBase" id="RU000461"/>
    </source>
</evidence>
<dbReference type="InterPro" id="IPR050121">
    <property type="entry name" value="Cytochrome_P450_monoxygenase"/>
</dbReference>
<accession>A0AA43TPJ2</accession>
<evidence type="ECO:0000256" key="3">
    <source>
        <dbReference type="ARBA" id="ARBA00023004"/>
    </source>
</evidence>
<sequence>MDGAEGCPIVRIAPNEYSIDDPDAAKILYRTGRQLEKSPRYLAWGVPTNEQNLFSATNITRHAERRRQTATLYQWSTLTAFEPQLDALTQELLGRMTKLADSRRETQLNHWFHYYALDAIGTIALGRPFGLLQAASDVAGLMESVQRYSRYGAIVGVFPELHPTIFRLVSLLTPTGAYGLGYLVQVMNQAIADETVSPGPQEKDVESSGKVNNSGSHFVSMLHSMHAANPADFTHDDIRYHVVPAIGGGSDTTAITLSAAMYYLIKTPSAMYRLREELEQKEREGSLSHPVTLRQSTECNYLQAVIKETMRMYPGNGLPMPRVIPEGGLELAGRFFPAGTLVGINAWVANFNPTVFGPDADTFRPERWLDTTAEQITTMDNYFMTFGKGPRTCLGKSIPFLEIGKLLPELLLNFEFDLARGPSQQWRLLDDWFVRQEGFDVRVRRREGRRIMEGAGIKPLPDGGNE</sequence>
<keyword evidence="5" id="KW-0560">Oxidoreductase</keyword>
<dbReference type="Pfam" id="PF00067">
    <property type="entry name" value="p450"/>
    <property type="match status" value="1"/>
</dbReference>
<dbReference type="CDD" id="cd11060">
    <property type="entry name" value="CYP57A1-like"/>
    <property type="match status" value="1"/>
</dbReference>
<name>A0AA43TPJ2_9LECA</name>
<dbReference type="PRINTS" id="PR00463">
    <property type="entry name" value="EP450I"/>
</dbReference>
<keyword evidence="4 5" id="KW-0349">Heme</keyword>
<dbReference type="InterPro" id="IPR036396">
    <property type="entry name" value="Cyt_P450_sf"/>
</dbReference>
<evidence type="ECO:0000313" key="6">
    <source>
        <dbReference type="EMBL" id="MDI1486616.1"/>
    </source>
</evidence>
<dbReference type="Gene3D" id="1.10.630.10">
    <property type="entry name" value="Cytochrome P450"/>
    <property type="match status" value="1"/>
</dbReference>
<dbReference type="PANTHER" id="PTHR24305:SF190">
    <property type="entry name" value="P450, PUTATIVE (EUROFUNG)-RELATED"/>
    <property type="match status" value="1"/>
</dbReference>
<protein>
    <recommendedName>
        <fullName evidence="8">Cytochrome P450</fullName>
    </recommendedName>
</protein>